<comment type="caution">
    <text evidence="5">The sequence shown here is derived from an EMBL/GenBank/DDBJ whole genome shotgun (WGS) entry which is preliminary data.</text>
</comment>
<dbReference type="RefSeq" id="WP_380566128.1">
    <property type="nucleotide sequence ID" value="NZ_JBEUKS010000007.1"/>
</dbReference>
<dbReference type="InterPro" id="IPR051010">
    <property type="entry name" value="BCAA_transport"/>
</dbReference>
<evidence type="ECO:0000259" key="4">
    <source>
        <dbReference type="Pfam" id="PF13458"/>
    </source>
</evidence>
<organism evidence="5 6">
    <name type="scientific">Streptacidiphilus jeojiensis</name>
    <dbReference type="NCBI Taxonomy" id="3229225"/>
    <lineage>
        <taxon>Bacteria</taxon>
        <taxon>Bacillati</taxon>
        <taxon>Actinomycetota</taxon>
        <taxon>Actinomycetes</taxon>
        <taxon>Kitasatosporales</taxon>
        <taxon>Streptomycetaceae</taxon>
        <taxon>Streptacidiphilus</taxon>
    </lineage>
</organism>
<accession>A0ABV6XQZ4</accession>
<feature type="region of interest" description="Disordered" evidence="3">
    <location>
        <begin position="1"/>
        <end position="26"/>
    </location>
</feature>
<dbReference type="PANTHER" id="PTHR30483:SF6">
    <property type="entry name" value="PERIPLASMIC BINDING PROTEIN OF ABC TRANSPORTER FOR NATURAL AMINO ACIDS"/>
    <property type="match status" value="1"/>
</dbReference>
<evidence type="ECO:0000256" key="2">
    <source>
        <dbReference type="ARBA" id="ARBA00022729"/>
    </source>
</evidence>
<feature type="domain" description="Leucine-binding protein" evidence="4">
    <location>
        <begin position="65"/>
        <end position="412"/>
    </location>
</feature>
<dbReference type="CDD" id="cd06338">
    <property type="entry name" value="PBP1_ABC_ligand_binding-like"/>
    <property type="match status" value="1"/>
</dbReference>
<dbReference type="SUPFAM" id="SSF53822">
    <property type="entry name" value="Periplasmic binding protein-like I"/>
    <property type="match status" value="1"/>
</dbReference>
<evidence type="ECO:0000256" key="3">
    <source>
        <dbReference type="SAM" id="MobiDB-lite"/>
    </source>
</evidence>
<gene>
    <name evidence="5" type="ORF">ABUW04_20575</name>
</gene>
<evidence type="ECO:0000256" key="1">
    <source>
        <dbReference type="ARBA" id="ARBA00010062"/>
    </source>
</evidence>
<dbReference type="Proteomes" id="UP001592581">
    <property type="component" value="Unassembled WGS sequence"/>
</dbReference>
<feature type="compositionally biased region" description="Gly residues" evidence="3">
    <location>
        <begin position="12"/>
        <end position="26"/>
    </location>
</feature>
<dbReference type="Gene3D" id="3.40.50.2300">
    <property type="match status" value="2"/>
</dbReference>
<dbReference type="Pfam" id="PF13458">
    <property type="entry name" value="Peripla_BP_6"/>
    <property type="match status" value="1"/>
</dbReference>
<keyword evidence="2" id="KW-0732">Signal</keyword>
<protein>
    <submittedName>
        <fullName evidence="5">Amino acid ABC transporter substrate-binding protein</fullName>
    </submittedName>
</protein>
<sequence>MSNRSRGRDTGRGTGIGTGGGTAGGAGRTRVRAAAAALAAAGLALAGCSSSAAKPSASSGARPALTIGISLSLTGDFSDSGKSAQRGYQLWASTVNAAGGVLGRKVVLDIVDDTSSPTQVVTNYQNLITKNHVDLVFGPFSSLLTVPASQVAKRYGYAFLEPAGGGPAVFSQHLHNLFFVQPAPVVQQGDVFADYILSLPASERPTTAAYPALDDPFASPIAAEVRTRLQAAGIRTVYQQIYPAEATDLSSVVTAMAAKKPDLVVAGTQSADAYALVKAMVQLKWAPKLLYLSNGANDPLNFPGNVGAGNVNGIFSSGDWFPTATTSGNSAFVAAYTAAYGGAATSIDSTSAEAYSCGQLVQEVAAKTGKVDNATLISTLHSGSWPTLEGDLSWNSDGAANASYVLVQWIGGKLLPVFPADRAQSAPVLGKLPWSG</sequence>
<dbReference type="PANTHER" id="PTHR30483">
    <property type="entry name" value="LEUCINE-SPECIFIC-BINDING PROTEIN"/>
    <property type="match status" value="1"/>
</dbReference>
<feature type="compositionally biased region" description="Basic and acidic residues" evidence="3">
    <location>
        <begin position="1"/>
        <end position="11"/>
    </location>
</feature>
<proteinExistence type="inferred from homology"/>
<dbReference type="EMBL" id="JBEUKS010000007">
    <property type="protein sequence ID" value="MFC1440658.1"/>
    <property type="molecule type" value="Genomic_DNA"/>
</dbReference>
<evidence type="ECO:0000313" key="5">
    <source>
        <dbReference type="EMBL" id="MFC1440658.1"/>
    </source>
</evidence>
<dbReference type="InterPro" id="IPR028082">
    <property type="entry name" value="Peripla_BP_I"/>
</dbReference>
<evidence type="ECO:0000313" key="6">
    <source>
        <dbReference type="Proteomes" id="UP001592581"/>
    </source>
</evidence>
<name>A0ABV6XQZ4_9ACTN</name>
<comment type="similarity">
    <text evidence="1">Belongs to the leucine-binding protein family.</text>
</comment>
<keyword evidence="6" id="KW-1185">Reference proteome</keyword>
<dbReference type="InterPro" id="IPR028081">
    <property type="entry name" value="Leu-bd"/>
</dbReference>
<reference evidence="5 6" key="1">
    <citation type="submission" date="2024-06" db="EMBL/GenBank/DDBJ databases">
        <authorList>
            <person name="Lee S.D."/>
        </authorList>
    </citation>
    <scope>NUCLEOTIDE SEQUENCE [LARGE SCALE GENOMIC DNA]</scope>
    <source>
        <strain evidence="5 6">N1-10</strain>
    </source>
</reference>